<evidence type="ECO:0000313" key="1">
    <source>
        <dbReference type="EMBL" id="MBM3223054.1"/>
    </source>
</evidence>
<protein>
    <submittedName>
        <fullName evidence="1">Uncharacterized protein</fullName>
    </submittedName>
</protein>
<dbReference type="AlphaFoldDB" id="A0A937VXR0"/>
<sequence>MHTVAGNLPSVARVCTYATLFRVNSTTAADQHQPDAVARVNDEGFAVVWQDQSRQATNFGSDICMRLFNANGTPAGNDVILHEASRTFNNESAPAIDRIGTFGTVFVGYDNAIPPASETGDINNAFTFRGSDPFTDVGQLRIFQSGGNTFVDRNITGNTDPDMRIQLAGLLTLDVNDFVL</sequence>
<accession>A0A937VXR0</accession>
<gene>
    <name evidence="1" type="ORF">FJZ47_04525</name>
</gene>
<comment type="caution">
    <text evidence="1">The sequence shown here is derived from an EMBL/GenBank/DDBJ whole genome shotgun (WGS) entry which is preliminary data.</text>
</comment>
<proteinExistence type="predicted"/>
<dbReference type="Proteomes" id="UP000712673">
    <property type="component" value="Unassembled WGS sequence"/>
</dbReference>
<organism evidence="1 2">
    <name type="scientific">Tectimicrobiota bacterium</name>
    <dbReference type="NCBI Taxonomy" id="2528274"/>
    <lineage>
        <taxon>Bacteria</taxon>
        <taxon>Pseudomonadati</taxon>
        <taxon>Nitrospinota/Tectimicrobiota group</taxon>
        <taxon>Candidatus Tectimicrobiota</taxon>
    </lineage>
</organism>
<dbReference type="EMBL" id="VGLS01000089">
    <property type="protein sequence ID" value="MBM3223054.1"/>
    <property type="molecule type" value="Genomic_DNA"/>
</dbReference>
<reference evidence="1" key="1">
    <citation type="submission" date="2019-03" db="EMBL/GenBank/DDBJ databases">
        <title>Lake Tanganyika Metagenome-Assembled Genomes (MAGs).</title>
        <authorList>
            <person name="Tran P."/>
        </authorList>
    </citation>
    <scope>NUCLEOTIDE SEQUENCE</scope>
    <source>
        <strain evidence="1">K_DeepCast_65m_m2_066</strain>
    </source>
</reference>
<evidence type="ECO:0000313" key="2">
    <source>
        <dbReference type="Proteomes" id="UP000712673"/>
    </source>
</evidence>
<name>A0A937VXR0_UNCTE</name>